<dbReference type="Proteomes" id="UP000034350">
    <property type="component" value="Unassembled WGS sequence"/>
</dbReference>
<evidence type="ECO:0000313" key="2">
    <source>
        <dbReference type="Proteomes" id="UP000034350"/>
    </source>
</evidence>
<accession>A0A0F9WG15</accession>
<gene>
    <name evidence="1" type="ORF">AAJ76_40007377</name>
</gene>
<keyword evidence="2" id="KW-1185">Reference proteome</keyword>
<dbReference type="RefSeq" id="XP_024332043.1">
    <property type="nucleotide sequence ID" value="XM_024475551.1"/>
</dbReference>
<protein>
    <submittedName>
        <fullName evidence="1">Uncharacterized protein</fullName>
    </submittedName>
</protein>
<dbReference type="AlphaFoldDB" id="A0A0F9WG15"/>
<evidence type="ECO:0000313" key="1">
    <source>
        <dbReference type="EMBL" id="KKO76301.1"/>
    </source>
</evidence>
<organism evidence="1 2">
    <name type="scientific">Vairimorpha ceranae</name>
    <dbReference type="NCBI Taxonomy" id="40302"/>
    <lineage>
        <taxon>Eukaryota</taxon>
        <taxon>Fungi</taxon>
        <taxon>Fungi incertae sedis</taxon>
        <taxon>Microsporidia</taxon>
        <taxon>Nosematidae</taxon>
        <taxon>Vairimorpha</taxon>
    </lineage>
</organism>
<dbReference type="VEuPathDB" id="MicrosporidiaDB:AAJ76_40007377"/>
<sequence length="54" mass="6513">MKRREIHYNEGTTKMDIKSNKQVGFKKFKFICSPLEKYFRFGRPTRGHNMYPIG</sequence>
<name>A0A0F9WG15_9MICR</name>
<comment type="caution">
    <text evidence="1">The sequence shown here is derived from an EMBL/GenBank/DDBJ whole genome shotgun (WGS) entry which is preliminary data.</text>
</comment>
<dbReference type="GeneID" id="36320497"/>
<dbReference type="EMBL" id="JPQZ01000004">
    <property type="protein sequence ID" value="KKO76301.1"/>
    <property type="molecule type" value="Genomic_DNA"/>
</dbReference>
<reference evidence="1 2" key="1">
    <citation type="journal article" date="2015" name="Environ. Microbiol.">
        <title>Genome analyses suggest the presence of polyploidy and recent human-driven expansions in eight global populations of the honeybee pathogen Nosema ceranae.</title>
        <authorList>
            <person name="Pelin A."/>
            <person name="Selman M."/>
            <person name="Aris-Brosou S."/>
            <person name="Farinelli L."/>
            <person name="Corradi N."/>
        </authorList>
    </citation>
    <scope>NUCLEOTIDE SEQUENCE [LARGE SCALE GENOMIC DNA]</scope>
    <source>
        <strain evidence="1 2">PA08 1199</strain>
    </source>
</reference>
<proteinExistence type="predicted"/>